<dbReference type="KEGG" id="grl:LPB144_05685"/>
<dbReference type="PANTHER" id="PTHR44520:SF2">
    <property type="entry name" value="RESPONSE REGULATOR RCP1"/>
    <property type="match status" value="1"/>
</dbReference>
<evidence type="ECO:0000259" key="2">
    <source>
        <dbReference type="PROSITE" id="PS50110"/>
    </source>
</evidence>
<name>A0A1L3J474_9FLAO</name>
<feature type="modified residue" description="4-aspartylphosphate" evidence="1">
    <location>
        <position position="54"/>
    </location>
</feature>
<feature type="domain" description="Response regulatory" evidence="2">
    <location>
        <begin position="3"/>
        <end position="120"/>
    </location>
</feature>
<dbReference type="SUPFAM" id="SSF52172">
    <property type="entry name" value="CheY-like"/>
    <property type="match status" value="1"/>
</dbReference>
<organism evidence="3 4">
    <name type="scientific">Christiangramia salexigens</name>
    <dbReference type="NCBI Taxonomy" id="1913577"/>
    <lineage>
        <taxon>Bacteria</taxon>
        <taxon>Pseudomonadati</taxon>
        <taxon>Bacteroidota</taxon>
        <taxon>Flavobacteriia</taxon>
        <taxon>Flavobacteriales</taxon>
        <taxon>Flavobacteriaceae</taxon>
        <taxon>Christiangramia</taxon>
    </lineage>
</organism>
<accession>A0A1L3J474</accession>
<keyword evidence="4" id="KW-1185">Reference proteome</keyword>
<keyword evidence="1" id="KW-0597">Phosphoprotein</keyword>
<dbReference type="SMART" id="SM00448">
    <property type="entry name" value="REC"/>
    <property type="match status" value="1"/>
</dbReference>
<protein>
    <submittedName>
        <fullName evidence="3">Response regulator</fullName>
    </submittedName>
</protein>
<evidence type="ECO:0000313" key="4">
    <source>
        <dbReference type="Proteomes" id="UP000182510"/>
    </source>
</evidence>
<evidence type="ECO:0000256" key="1">
    <source>
        <dbReference type="PROSITE-ProRule" id="PRU00169"/>
    </source>
</evidence>
<evidence type="ECO:0000313" key="3">
    <source>
        <dbReference type="EMBL" id="APG59931.1"/>
    </source>
</evidence>
<reference evidence="3 4" key="1">
    <citation type="submission" date="2016-11" db="EMBL/GenBank/DDBJ databases">
        <title>Gramella sp. LPB0144 isolated from marine environment.</title>
        <authorList>
            <person name="Kim E."/>
            <person name="Yi H."/>
        </authorList>
    </citation>
    <scope>NUCLEOTIDE SEQUENCE [LARGE SCALE GENOMIC DNA]</scope>
    <source>
        <strain evidence="3 4">LPB0144</strain>
    </source>
</reference>
<dbReference type="Proteomes" id="UP000182510">
    <property type="component" value="Chromosome"/>
</dbReference>
<dbReference type="OrthoDB" id="673128at2"/>
<dbReference type="AlphaFoldDB" id="A0A1L3J474"/>
<dbReference type="InterPro" id="IPR001789">
    <property type="entry name" value="Sig_transdc_resp-reg_receiver"/>
</dbReference>
<proteinExistence type="predicted"/>
<dbReference type="Gene3D" id="3.40.50.2300">
    <property type="match status" value="1"/>
</dbReference>
<dbReference type="PANTHER" id="PTHR44520">
    <property type="entry name" value="RESPONSE REGULATOR RCP1-RELATED"/>
    <property type="match status" value="1"/>
</dbReference>
<dbReference type="EMBL" id="CP018153">
    <property type="protein sequence ID" value="APG59931.1"/>
    <property type="molecule type" value="Genomic_DNA"/>
</dbReference>
<sequence>MGSILLIDDQPITNFINKKLFQRQGIEEGVKDFTDPNKALEFLQDQKKALLFLDLNMPEMTGWEFLEKMKELDLNFKTIILTSSTSALDKQKAENYESVIDYITKPLSIEKFSKLSVSIEDYSYKST</sequence>
<dbReference type="Pfam" id="PF00072">
    <property type="entry name" value="Response_reg"/>
    <property type="match status" value="1"/>
</dbReference>
<dbReference type="InterPro" id="IPR052893">
    <property type="entry name" value="TCS_response_regulator"/>
</dbReference>
<dbReference type="InterPro" id="IPR011006">
    <property type="entry name" value="CheY-like_superfamily"/>
</dbReference>
<gene>
    <name evidence="3" type="ORF">LPB144_05685</name>
</gene>
<dbReference type="STRING" id="1913577.LPB144_05685"/>
<dbReference type="PROSITE" id="PS50110">
    <property type="entry name" value="RESPONSE_REGULATORY"/>
    <property type="match status" value="1"/>
</dbReference>
<dbReference type="RefSeq" id="WP_072552581.1">
    <property type="nucleotide sequence ID" value="NZ_CP018153.1"/>
</dbReference>
<dbReference type="GO" id="GO:0000160">
    <property type="term" value="P:phosphorelay signal transduction system"/>
    <property type="evidence" value="ECO:0007669"/>
    <property type="project" value="InterPro"/>
</dbReference>